<reference evidence="3 4" key="1">
    <citation type="submission" date="2019-11" db="EMBL/GenBank/DDBJ databases">
        <title>Comparative genomics of hydrocarbon-degrading Desulfosarcina strains.</title>
        <authorList>
            <person name="Watanabe M."/>
            <person name="Kojima H."/>
            <person name="Fukui M."/>
        </authorList>
    </citation>
    <scope>NUCLEOTIDE SEQUENCE [LARGE SCALE GENOMIC DNA]</scope>
    <source>
        <strain evidence="3 4">28bB2T</strain>
    </source>
</reference>
<dbReference type="RefSeq" id="WP_155322394.1">
    <property type="nucleotide sequence ID" value="NZ_AP021876.1"/>
</dbReference>
<dbReference type="InterPro" id="IPR007159">
    <property type="entry name" value="SpoVT-AbrB_dom"/>
</dbReference>
<dbReference type="Proteomes" id="UP000425960">
    <property type="component" value="Chromosome"/>
</dbReference>
<dbReference type="InterPro" id="IPR037914">
    <property type="entry name" value="SpoVT-AbrB_sf"/>
</dbReference>
<feature type="compositionally biased region" description="Basic residues" evidence="1">
    <location>
        <begin position="114"/>
        <end position="127"/>
    </location>
</feature>
<dbReference type="KEGG" id="dov:DSCO28_23550"/>
<name>A0A5K7ZPM7_9BACT</name>
<dbReference type="GO" id="GO:0003677">
    <property type="term" value="F:DNA binding"/>
    <property type="evidence" value="ECO:0007669"/>
    <property type="project" value="InterPro"/>
</dbReference>
<proteinExistence type="predicted"/>
<protein>
    <recommendedName>
        <fullName evidence="2">SpoVT-AbrB domain-containing protein</fullName>
    </recommendedName>
</protein>
<feature type="region of interest" description="Disordered" evidence="1">
    <location>
        <begin position="108"/>
        <end position="135"/>
    </location>
</feature>
<dbReference type="AlphaFoldDB" id="A0A5K7ZPM7"/>
<organism evidence="3 4">
    <name type="scientific">Desulfosarcina ovata subsp. sediminis</name>
    <dbReference type="NCBI Taxonomy" id="885957"/>
    <lineage>
        <taxon>Bacteria</taxon>
        <taxon>Pseudomonadati</taxon>
        <taxon>Thermodesulfobacteriota</taxon>
        <taxon>Desulfobacteria</taxon>
        <taxon>Desulfobacterales</taxon>
        <taxon>Desulfosarcinaceae</taxon>
        <taxon>Desulfosarcina</taxon>
    </lineage>
</organism>
<dbReference type="EMBL" id="AP021876">
    <property type="protein sequence ID" value="BBO81789.1"/>
    <property type="molecule type" value="Genomic_DNA"/>
</dbReference>
<dbReference type="SUPFAM" id="SSF89447">
    <property type="entry name" value="AbrB/MazE/MraZ-like"/>
    <property type="match status" value="1"/>
</dbReference>
<evidence type="ECO:0000259" key="2">
    <source>
        <dbReference type="SMART" id="SM00966"/>
    </source>
</evidence>
<evidence type="ECO:0000313" key="3">
    <source>
        <dbReference type="EMBL" id="BBO81789.1"/>
    </source>
</evidence>
<gene>
    <name evidence="3" type="ORF">DSCO28_23550</name>
</gene>
<evidence type="ECO:0000256" key="1">
    <source>
        <dbReference type="SAM" id="MobiDB-lite"/>
    </source>
</evidence>
<evidence type="ECO:0000313" key="4">
    <source>
        <dbReference type="Proteomes" id="UP000425960"/>
    </source>
</evidence>
<dbReference type="SMART" id="SM00966">
    <property type="entry name" value="SpoVT_AbrB"/>
    <property type="match status" value="1"/>
</dbReference>
<accession>A0A5K7ZPM7</accession>
<sequence length="135" mass="15249">MARKKLVEHNALVQAIEMGTPQSEIMERFGFKTVPALKTAYYNGLVALGKIEDVSTKRKKKNVDTKIRVNGRGSLIIPKNLVDHLGIDPEDIFEVVKNSTGLELRKAEKPPKTILRKRTQPPMHRKASNYSRLSN</sequence>
<feature type="domain" description="SpoVT-AbrB" evidence="2">
    <location>
        <begin position="67"/>
        <end position="112"/>
    </location>
</feature>